<comment type="caution">
    <text evidence="5">The sequence shown here is derived from an EMBL/GenBank/DDBJ whole genome shotgun (WGS) entry which is preliminary data.</text>
</comment>
<evidence type="ECO:0000256" key="2">
    <source>
        <dbReference type="ARBA" id="ARBA00022630"/>
    </source>
</evidence>
<dbReference type="OrthoDB" id="359268at2"/>
<dbReference type="Gene3D" id="3.40.50.360">
    <property type="match status" value="1"/>
</dbReference>
<organism evidence="5 6">
    <name type="scientific">Rubrobacter taiwanensis</name>
    <dbReference type="NCBI Taxonomy" id="185139"/>
    <lineage>
        <taxon>Bacteria</taxon>
        <taxon>Bacillati</taxon>
        <taxon>Actinomycetota</taxon>
        <taxon>Rubrobacteria</taxon>
        <taxon>Rubrobacterales</taxon>
        <taxon>Rubrobacteraceae</taxon>
        <taxon>Rubrobacter</taxon>
    </lineage>
</organism>
<dbReference type="PRINTS" id="PR00369">
    <property type="entry name" value="FLAVODOXIN"/>
</dbReference>
<dbReference type="PANTHER" id="PTHR19384:SF128">
    <property type="entry name" value="NADPH OXIDOREDUCTASE A"/>
    <property type="match status" value="1"/>
</dbReference>
<dbReference type="AlphaFoldDB" id="A0A4R1BSB7"/>
<dbReference type="Pfam" id="PF00258">
    <property type="entry name" value="Flavodoxin_1"/>
    <property type="match status" value="1"/>
</dbReference>
<proteinExistence type="predicted"/>
<evidence type="ECO:0000256" key="3">
    <source>
        <dbReference type="ARBA" id="ARBA00022643"/>
    </source>
</evidence>
<dbReference type="Proteomes" id="UP000295244">
    <property type="component" value="Unassembled WGS sequence"/>
</dbReference>
<dbReference type="GO" id="GO:0016491">
    <property type="term" value="F:oxidoreductase activity"/>
    <property type="evidence" value="ECO:0007669"/>
    <property type="project" value="TreeGrafter"/>
</dbReference>
<dbReference type="GO" id="GO:0010181">
    <property type="term" value="F:FMN binding"/>
    <property type="evidence" value="ECO:0007669"/>
    <property type="project" value="InterPro"/>
</dbReference>
<dbReference type="GO" id="GO:0005829">
    <property type="term" value="C:cytosol"/>
    <property type="evidence" value="ECO:0007669"/>
    <property type="project" value="TreeGrafter"/>
</dbReference>
<keyword evidence="2" id="KW-0285">Flavoprotein</keyword>
<name>A0A4R1BSB7_9ACTN</name>
<sequence>MKITISVSKLLGEARRGGEMERVVILVGTETGTAEDVAGEMAEALEGAGVGVEVVDMEDVGPGVFGGGRAVIVCTATHGDGELPENSVGLYEQLVEERPDLGGVAFAVCGLGDSAYPDFCAAGRIWSRTLGELGAEEVIRRYEIDGWPEEEDVEGAREWAGRAVERFRELVRGRG</sequence>
<evidence type="ECO:0000256" key="1">
    <source>
        <dbReference type="ARBA" id="ARBA00001917"/>
    </source>
</evidence>
<dbReference type="PROSITE" id="PS50902">
    <property type="entry name" value="FLAVODOXIN_LIKE"/>
    <property type="match status" value="1"/>
</dbReference>
<dbReference type="GO" id="GO:0050660">
    <property type="term" value="F:flavin adenine dinucleotide binding"/>
    <property type="evidence" value="ECO:0007669"/>
    <property type="project" value="TreeGrafter"/>
</dbReference>
<evidence type="ECO:0000259" key="4">
    <source>
        <dbReference type="PROSITE" id="PS50902"/>
    </source>
</evidence>
<dbReference type="SUPFAM" id="SSF52218">
    <property type="entry name" value="Flavoproteins"/>
    <property type="match status" value="1"/>
</dbReference>
<dbReference type="PANTHER" id="PTHR19384">
    <property type="entry name" value="NITRIC OXIDE SYNTHASE-RELATED"/>
    <property type="match status" value="1"/>
</dbReference>
<evidence type="ECO:0000313" key="6">
    <source>
        <dbReference type="Proteomes" id="UP000295244"/>
    </source>
</evidence>
<dbReference type="InterPro" id="IPR008254">
    <property type="entry name" value="Flavodoxin/NO_synth"/>
</dbReference>
<comment type="cofactor">
    <cofactor evidence="1">
        <name>FMN</name>
        <dbReference type="ChEBI" id="CHEBI:58210"/>
    </cofactor>
</comment>
<protein>
    <recommendedName>
        <fullName evidence="4">Flavodoxin-like domain-containing protein</fullName>
    </recommendedName>
</protein>
<reference evidence="5 6" key="1">
    <citation type="submission" date="2019-03" db="EMBL/GenBank/DDBJ databases">
        <title>Whole genome sequence of a novel Rubrobacter taiwanensis strain, isolated from Yellowstone National Park.</title>
        <authorList>
            <person name="Freed S."/>
            <person name="Ramaley R.F."/>
            <person name="Kyndt J.A."/>
        </authorList>
    </citation>
    <scope>NUCLEOTIDE SEQUENCE [LARGE SCALE GENOMIC DNA]</scope>
    <source>
        <strain evidence="5 6">Yellowstone</strain>
    </source>
</reference>
<feature type="domain" description="Flavodoxin-like" evidence="4">
    <location>
        <begin position="23"/>
        <end position="164"/>
    </location>
</feature>
<keyword evidence="6" id="KW-1185">Reference proteome</keyword>
<dbReference type="EMBL" id="SKBU01000001">
    <property type="protein sequence ID" value="TCJ20713.1"/>
    <property type="molecule type" value="Genomic_DNA"/>
</dbReference>
<accession>A0A4R1BSB7</accession>
<dbReference type="InterPro" id="IPR001094">
    <property type="entry name" value="Flavdoxin-like"/>
</dbReference>
<gene>
    <name evidence="5" type="ORF">E0L93_00330</name>
</gene>
<dbReference type="InterPro" id="IPR029039">
    <property type="entry name" value="Flavoprotein-like_sf"/>
</dbReference>
<keyword evidence="3" id="KW-0288">FMN</keyword>
<evidence type="ECO:0000313" key="5">
    <source>
        <dbReference type="EMBL" id="TCJ20713.1"/>
    </source>
</evidence>